<dbReference type="AlphaFoldDB" id="A0A100HK53"/>
<evidence type="ECO:0000313" key="3">
    <source>
        <dbReference type="Proteomes" id="UP000056209"/>
    </source>
</evidence>
<proteinExistence type="predicted"/>
<dbReference type="Gene3D" id="2.60.40.1080">
    <property type="match status" value="1"/>
</dbReference>
<evidence type="ECO:0000256" key="1">
    <source>
        <dbReference type="SAM" id="MobiDB-lite"/>
    </source>
</evidence>
<dbReference type="SUPFAM" id="SSF49373">
    <property type="entry name" value="Invasin/intimin cell-adhesion fragments"/>
    <property type="match status" value="1"/>
</dbReference>
<dbReference type="EMBL" id="BCMS01000001">
    <property type="protein sequence ID" value="GAQ22243.1"/>
    <property type="molecule type" value="Genomic_DNA"/>
</dbReference>
<evidence type="ECO:0008006" key="4">
    <source>
        <dbReference type="Google" id="ProtNLM"/>
    </source>
</evidence>
<protein>
    <recommendedName>
        <fullName evidence="4">BIG2 domain-containing protein</fullName>
    </recommendedName>
</protein>
<evidence type="ECO:0000313" key="2">
    <source>
        <dbReference type="EMBL" id="GAQ22243.1"/>
    </source>
</evidence>
<comment type="caution">
    <text evidence="2">The sequence shown here is derived from an EMBL/GenBank/DDBJ whole genome shotgun (WGS) entry which is preliminary data.</text>
</comment>
<dbReference type="InterPro" id="IPR008964">
    <property type="entry name" value="Invasin/intimin_cell_adhesion"/>
</dbReference>
<sequence>MLVPPVSVEVRNEAGQVLPDAAFPLALPPGRQGTRQVTVHQERTGRYTVTVNRPWYRPVTVRGVVVRENRCGPVAPTPLVIRLQPTTNAPVVRGFGILGSELHTAVWPYQQRLGSFVDAPGVSPAVTWTSSRPDVASIDQGGLLEAKCRKVAGWTVITARLKADPSIMASVRFGAGGARTDCSRAQPDQKAGPGHRD</sequence>
<keyword evidence="3" id="KW-1185">Reference proteome</keyword>
<feature type="region of interest" description="Disordered" evidence="1">
    <location>
        <begin position="177"/>
        <end position="197"/>
    </location>
</feature>
<gene>
    <name evidence="2" type="ORF">DEIGR_102270</name>
</gene>
<organism evidence="2 3">
    <name type="scientific">Deinococcus grandis</name>
    <dbReference type="NCBI Taxonomy" id="57498"/>
    <lineage>
        <taxon>Bacteria</taxon>
        <taxon>Thermotogati</taxon>
        <taxon>Deinococcota</taxon>
        <taxon>Deinococci</taxon>
        <taxon>Deinococcales</taxon>
        <taxon>Deinococcaceae</taxon>
        <taxon>Deinococcus</taxon>
    </lineage>
</organism>
<accession>A0A100HK53</accession>
<name>A0A100HK53_9DEIO</name>
<reference evidence="3" key="1">
    <citation type="submission" date="2015-11" db="EMBL/GenBank/DDBJ databases">
        <title>Draft Genome Sequence of the Radioresistant Bacterium Deinococcus grandis, Isolated from Freshwater Fish in Japan.</title>
        <authorList>
            <person name="Satoh K."/>
            <person name="Onodera T."/>
            <person name="Omoso K."/>
            <person name="Takeda-Yano K."/>
            <person name="Katayama T."/>
            <person name="Oono Y."/>
            <person name="Narumi I."/>
        </authorList>
    </citation>
    <scope>NUCLEOTIDE SEQUENCE [LARGE SCALE GENOMIC DNA]</scope>
    <source>
        <strain evidence="3">ATCC 43672</strain>
    </source>
</reference>
<dbReference type="Proteomes" id="UP000056209">
    <property type="component" value="Unassembled WGS sequence"/>
</dbReference>